<protein>
    <submittedName>
        <fullName evidence="2">Uncharacterized protein</fullName>
    </submittedName>
</protein>
<dbReference type="AlphaFoldDB" id="A0AAV7VTK0"/>
<dbReference type="Proteomes" id="UP001066276">
    <property type="component" value="Chromosome 2_1"/>
</dbReference>
<keyword evidence="3" id="KW-1185">Reference proteome</keyword>
<evidence type="ECO:0000256" key="1">
    <source>
        <dbReference type="SAM" id="MobiDB-lite"/>
    </source>
</evidence>
<dbReference type="EMBL" id="JANPWB010000003">
    <property type="protein sequence ID" value="KAJ1203648.1"/>
    <property type="molecule type" value="Genomic_DNA"/>
</dbReference>
<evidence type="ECO:0000313" key="2">
    <source>
        <dbReference type="EMBL" id="KAJ1203648.1"/>
    </source>
</evidence>
<comment type="caution">
    <text evidence="2">The sequence shown here is derived from an EMBL/GenBank/DDBJ whole genome shotgun (WGS) entry which is preliminary data.</text>
</comment>
<sequence length="89" mass="9179">MRPVGRRSGIAPGRGWPPEGAGAGTRSGLWPCVGPRAEAARGRSARRQRGTPDESPRYSGGAGGGPGAQTKIRHVGRRSGAAPERERGP</sequence>
<name>A0AAV7VTK0_PLEWA</name>
<accession>A0AAV7VTK0</accession>
<feature type="region of interest" description="Disordered" evidence="1">
    <location>
        <begin position="1"/>
        <end position="89"/>
    </location>
</feature>
<evidence type="ECO:0000313" key="3">
    <source>
        <dbReference type="Proteomes" id="UP001066276"/>
    </source>
</evidence>
<gene>
    <name evidence="2" type="ORF">NDU88_007432</name>
</gene>
<proteinExistence type="predicted"/>
<organism evidence="2 3">
    <name type="scientific">Pleurodeles waltl</name>
    <name type="common">Iberian ribbed newt</name>
    <dbReference type="NCBI Taxonomy" id="8319"/>
    <lineage>
        <taxon>Eukaryota</taxon>
        <taxon>Metazoa</taxon>
        <taxon>Chordata</taxon>
        <taxon>Craniata</taxon>
        <taxon>Vertebrata</taxon>
        <taxon>Euteleostomi</taxon>
        <taxon>Amphibia</taxon>
        <taxon>Batrachia</taxon>
        <taxon>Caudata</taxon>
        <taxon>Salamandroidea</taxon>
        <taxon>Salamandridae</taxon>
        <taxon>Pleurodelinae</taxon>
        <taxon>Pleurodeles</taxon>
    </lineage>
</organism>
<reference evidence="2" key="1">
    <citation type="journal article" date="2022" name="bioRxiv">
        <title>Sequencing and chromosome-scale assembly of the giantPleurodeles waltlgenome.</title>
        <authorList>
            <person name="Brown T."/>
            <person name="Elewa A."/>
            <person name="Iarovenko S."/>
            <person name="Subramanian E."/>
            <person name="Araus A.J."/>
            <person name="Petzold A."/>
            <person name="Susuki M."/>
            <person name="Suzuki K.-i.T."/>
            <person name="Hayashi T."/>
            <person name="Toyoda A."/>
            <person name="Oliveira C."/>
            <person name="Osipova E."/>
            <person name="Leigh N.D."/>
            <person name="Simon A."/>
            <person name="Yun M.H."/>
        </authorList>
    </citation>
    <scope>NUCLEOTIDE SEQUENCE</scope>
    <source>
        <strain evidence="2">20211129_DDA</strain>
        <tissue evidence="2">Liver</tissue>
    </source>
</reference>